<evidence type="ECO:0000259" key="4">
    <source>
        <dbReference type="Pfam" id="PF22725"/>
    </source>
</evidence>
<comment type="similarity">
    <text evidence="1">Belongs to the Gfo/Idh/MocA family.</text>
</comment>
<accession>A0A9X2I0T9</accession>
<reference evidence="5" key="1">
    <citation type="submission" date="2022-05" db="EMBL/GenBank/DDBJ databases">
        <authorList>
            <person name="Sun H.-N."/>
        </authorList>
    </citation>
    <scope>NUCLEOTIDE SEQUENCE</scope>
    <source>
        <strain evidence="5">HB14</strain>
    </source>
</reference>
<comment type="caution">
    <text evidence="5">The sequence shown here is derived from an EMBL/GenBank/DDBJ whole genome shotgun (WGS) entry which is preliminary data.</text>
</comment>
<protein>
    <submittedName>
        <fullName evidence="5">Gfo/Idh/MocA family oxidoreductase</fullName>
    </submittedName>
</protein>
<proteinExistence type="inferred from homology"/>
<evidence type="ECO:0000256" key="1">
    <source>
        <dbReference type="ARBA" id="ARBA00010928"/>
    </source>
</evidence>
<dbReference type="Pfam" id="PF01408">
    <property type="entry name" value="GFO_IDH_MocA"/>
    <property type="match status" value="1"/>
</dbReference>
<dbReference type="RefSeq" id="WP_253968358.1">
    <property type="nucleotide sequence ID" value="NZ_JAMFTH010000004.1"/>
</dbReference>
<dbReference type="GO" id="GO:0016491">
    <property type="term" value="F:oxidoreductase activity"/>
    <property type="evidence" value="ECO:0007669"/>
    <property type="project" value="UniProtKB-KW"/>
</dbReference>
<reference evidence="5" key="2">
    <citation type="submission" date="2023-01" db="EMBL/GenBank/DDBJ databases">
        <title>Gilvimarinus xylanilyticus HB14 isolated from Caulerpa lentillifera aquaculture base in Hainan, China.</title>
        <authorList>
            <person name="Zhang Y.-J."/>
        </authorList>
    </citation>
    <scope>NUCLEOTIDE SEQUENCE</scope>
    <source>
        <strain evidence="5">HB14</strain>
    </source>
</reference>
<dbReference type="SUPFAM" id="SSF55347">
    <property type="entry name" value="Glyceraldehyde-3-phosphate dehydrogenase-like, C-terminal domain"/>
    <property type="match status" value="1"/>
</dbReference>
<dbReference type="SUPFAM" id="SSF51735">
    <property type="entry name" value="NAD(P)-binding Rossmann-fold domains"/>
    <property type="match status" value="1"/>
</dbReference>
<dbReference type="EMBL" id="JAMFTH010000004">
    <property type="protein sequence ID" value="MCP8900061.1"/>
    <property type="molecule type" value="Genomic_DNA"/>
</dbReference>
<dbReference type="InterPro" id="IPR055170">
    <property type="entry name" value="GFO_IDH_MocA-like_dom"/>
</dbReference>
<evidence type="ECO:0000256" key="2">
    <source>
        <dbReference type="ARBA" id="ARBA00023002"/>
    </source>
</evidence>
<feature type="domain" description="Gfo/Idh/MocA-like oxidoreductase N-terminal" evidence="3">
    <location>
        <begin position="11"/>
        <end position="121"/>
    </location>
</feature>
<dbReference type="InterPro" id="IPR050984">
    <property type="entry name" value="Gfo/Idh/MocA_domain"/>
</dbReference>
<evidence type="ECO:0000313" key="5">
    <source>
        <dbReference type="EMBL" id="MCP8900061.1"/>
    </source>
</evidence>
<dbReference type="GO" id="GO:0000166">
    <property type="term" value="F:nucleotide binding"/>
    <property type="evidence" value="ECO:0007669"/>
    <property type="project" value="InterPro"/>
</dbReference>
<gene>
    <name evidence="5" type="ORF">M6D89_12200</name>
</gene>
<dbReference type="InterPro" id="IPR036291">
    <property type="entry name" value="NAD(P)-bd_dom_sf"/>
</dbReference>
<dbReference type="Gene3D" id="3.40.50.720">
    <property type="entry name" value="NAD(P)-binding Rossmann-like Domain"/>
    <property type="match status" value="1"/>
</dbReference>
<dbReference type="Proteomes" id="UP001139319">
    <property type="component" value="Unassembled WGS sequence"/>
</dbReference>
<dbReference type="InterPro" id="IPR000683">
    <property type="entry name" value="Gfo/Idh/MocA-like_OxRdtase_N"/>
</dbReference>
<dbReference type="PANTHER" id="PTHR22604">
    <property type="entry name" value="OXIDOREDUCTASES"/>
    <property type="match status" value="1"/>
</dbReference>
<sequence>MSRPIHWGLLSAGNIVGQFARDFAVVENAVIHAVAARNGDIASAFAREHGIAKAYEGYEGLLTDPDIDVIYIGTPHNLHFEHAKAALEHGKAVLCEKPMTVTPKECEELQRVAERTGGYLMEAMWTYFLPPVQTALRWVQEGRIGRICQIKADFGYPQLPFDSKKRVYDAKLAGGCLLEMGVYPVALAWLFMKQDPTEVQVVSRHAPNGVEDDLAVLFNYADAVATLGTSFRCKLQNWAYIIGEEGYIAIPDFWRAREASLYVLDDRVDHFVDERATDGFHYEAQAVTNDLLAGRAGSSVVAARDSLAIQRQMAMIREAFCDDV</sequence>
<organism evidence="5 6">
    <name type="scientific">Gilvimarinus xylanilyticus</name>
    <dbReference type="NCBI Taxonomy" id="2944139"/>
    <lineage>
        <taxon>Bacteria</taxon>
        <taxon>Pseudomonadati</taxon>
        <taxon>Pseudomonadota</taxon>
        <taxon>Gammaproteobacteria</taxon>
        <taxon>Cellvibrionales</taxon>
        <taxon>Cellvibrionaceae</taxon>
        <taxon>Gilvimarinus</taxon>
    </lineage>
</organism>
<dbReference type="AlphaFoldDB" id="A0A9X2I0T9"/>
<keyword evidence="2" id="KW-0560">Oxidoreductase</keyword>
<keyword evidence="6" id="KW-1185">Reference proteome</keyword>
<evidence type="ECO:0000259" key="3">
    <source>
        <dbReference type="Pfam" id="PF01408"/>
    </source>
</evidence>
<feature type="domain" description="GFO/IDH/MocA-like oxidoreductase" evidence="4">
    <location>
        <begin position="132"/>
        <end position="248"/>
    </location>
</feature>
<name>A0A9X2I0T9_9GAMM</name>
<dbReference type="PANTHER" id="PTHR22604:SF105">
    <property type="entry name" value="TRANS-1,2-DIHYDROBENZENE-1,2-DIOL DEHYDROGENASE"/>
    <property type="match status" value="1"/>
</dbReference>
<evidence type="ECO:0000313" key="6">
    <source>
        <dbReference type="Proteomes" id="UP001139319"/>
    </source>
</evidence>
<dbReference type="Gene3D" id="3.30.360.10">
    <property type="entry name" value="Dihydrodipicolinate Reductase, domain 2"/>
    <property type="match status" value="1"/>
</dbReference>
<dbReference type="Pfam" id="PF22725">
    <property type="entry name" value="GFO_IDH_MocA_C3"/>
    <property type="match status" value="1"/>
</dbReference>